<proteinExistence type="predicted"/>
<evidence type="ECO:0000313" key="1">
    <source>
        <dbReference type="EMBL" id="KAF5533596.1"/>
    </source>
</evidence>
<dbReference type="AlphaFoldDB" id="A0A8H5IFP0"/>
<keyword evidence="2" id="KW-1185">Reference proteome</keyword>
<dbReference type="Proteomes" id="UP000582016">
    <property type="component" value="Unassembled WGS sequence"/>
</dbReference>
<gene>
    <name evidence="1" type="ORF">FPHYL_13591</name>
</gene>
<organism evidence="1 2">
    <name type="scientific">Fusarium phyllophilum</name>
    <dbReference type="NCBI Taxonomy" id="47803"/>
    <lineage>
        <taxon>Eukaryota</taxon>
        <taxon>Fungi</taxon>
        <taxon>Dikarya</taxon>
        <taxon>Ascomycota</taxon>
        <taxon>Pezizomycotina</taxon>
        <taxon>Sordariomycetes</taxon>
        <taxon>Hypocreomycetidae</taxon>
        <taxon>Hypocreales</taxon>
        <taxon>Nectriaceae</taxon>
        <taxon>Fusarium</taxon>
        <taxon>Fusarium fujikuroi species complex</taxon>
    </lineage>
</organism>
<sequence length="707" mass="79320">MSSTYGSEGSVDSEFSFERLDGIMEDFADPNDPQGLRFGHLVVPVYLRTKYSFEAQLITALRKVDMYPVIFVLSRVEQCVASLEELDIPRLSHCEQQTLQYSWFLSILEMNYIPGPPSGWKQSNKMFAWEDDLELPKKAFVVFQLDPYMSAECALALSGLVKWAQDVSRIPGARIRILTVSSLFGNGLLTDLAQADFPVVHYELPIPTHIDVTPDVSIDYAEGDEIFRRIDAHETSGGTGERHAVLFCPPAPRDSPINDWNVLLTRACLLNKNVGYDGDQMVAALTHPRSTGGVDARAVIINVDVNHSLPGFLLDFSKAHIVFGKRWKRRILDQDTGLITLADVALTQVEINTMRWWCCQPAIEPQDIFIYPGDNGFRADEDAAVHSRFHIENEQSGGFIISVLISAFGRDANHVLHSFIRSPYILPIMTSRLQHQCILIHGNDSESLQLAYTACQKRVFAAVIPLVRYDYRLAHLIALGSPDSKIRRLKAQLAVFLTLKNDWEVVCNHSTPIMTEGWGWGRSSWGDLWRVFGMWKLIYKDCQDFEALDESLISDQGGFVSLPGSAVALFLEITVTLERTLKKLDEEFGVGLPPHRIADESESLSDTQMDEVSRSLLSAFLNELVVTHRVLADDGVPHLEHTIFKTGTTVKLVAWGSIDALSLEQFEVLQQDGEVYGVCAEFSKAVPFKGMCWAFVPHDLVREALLR</sequence>
<accession>A0A8H5IFP0</accession>
<evidence type="ECO:0000313" key="2">
    <source>
        <dbReference type="Proteomes" id="UP000582016"/>
    </source>
</evidence>
<reference evidence="1 2" key="1">
    <citation type="submission" date="2020-05" db="EMBL/GenBank/DDBJ databases">
        <title>Identification and distribution of gene clusters putatively required for synthesis of sphingolipid metabolism inhibitors in phylogenetically diverse species of the filamentous fungus Fusarium.</title>
        <authorList>
            <person name="Kim H.-S."/>
            <person name="Busman M."/>
            <person name="Brown D.W."/>
            <person name="Divon H."/>
            <person name="Uhlig S."/>
            <person name="Proctor R.H."/>
        </authorList>
    </citation>
    <scope>NUCLEOTIDE SEQUENCE [LARGE SCALE GENOMIC DNA]</scope>
    <source>
        <strain evidence="1 2">NRRL 13617</strain>
    </source>
</reference>
<protein>
    <submittedName>
        <fullName evidence="1">Uncharacterized protein</fullName>
    </submittedName>
</protein>
<comment type="caution">
    <text evidence="1">The sequence shown here is derived from an EMBL/GenBank/DDBJ whole genome shotgun (WGS) entry which is preliminary data.</text>
</comment>
<dbReference type="OrthoDB" id="5102827at2759"/>
<name>A0A8H5IFP0_9HYPO</name>
<dbReference type="EMBL" id="JAAOAQ010000838">
    <property type="protein sequence ID" value="KAF5533596.1"/>
    <property type="molecule type" value="Genomic_DNA"/>
</dbReference>